<comment type="caution">
    <text evidence="5">The sequence shown here is derived from an EMBL/GenBank/DDBJ whole genome shotgun (WGS) entry which is preliminary data.</text>
</comment>
<protein>
    <recommendedName>
        <fullName evidence="3">EGF-like domain-containing protein</fullName>
    </recommendedName>
</protein>
<keyword evidence="1" id="KW-0245">EGF-like domain</keyword>
<dbReference type="PROSITE" id="PS00022">
    <property type="entry name" value="EGF_1"/>
    <property type="match status" value="2"/>
</dbReference>
<keyword evidence="1" id="KW-1015">Disulfide bond</keyword>
<gene>
    <name evidence="4" type="ORF">BJG266_LOCUS36387</name>
    <name evidence="5" type="ORF">QVE165_LOCUS53384</name>
</gene>
<accession>A0A816BA49</accession>
<evidence type="ECO:0000313" key="4">
    <source>
        <dbReference type="EMBL" id="CAF1377650.1"/>
    </source>
</evidence>
<dbReference type="PANTHER" id="PTHR24044:SF420">
    <property type="entry name" value="DELTA AND NOTCH-LIKE EPIDERMAL GROWTH FACTOR-RELATED RECEPTOR ISOFORM X1"/>
    <property type="match status" value="1"/>
</dbReference>
<dbReference type="InterPro" id="IPR000742">
    <property type="entry name" value="EGF"/>
</dbReference>
<dbReference type="OrthoDB" id="382013at2759"/>
<evidence type="ECO:0000313" key="6">
    <source>
        <dbReference type="Proteomes" id="UP000663832"/>
    </source>
</evidence>
<evidence type="ECO:0000313" key="5">
    <source>
        <dbReference type="EMBL" id="CAF1606341.1"/>
    </source>
</evidence>
<dbReference type="GO" id="GO:0005112">
    <property type="term" value="F:Notch binding"/>
    <property type="evidence" value="ECO:0007669"/>
    <property type="project" value="TreeGrafter"/>
</dbReference>
<name>A0A816BA49_9BILA</name>
<evidence type="ECO:0000256" key="2">
    <source>
        <dbReference type="SAM" id="Phobius"/>
    </source>
</evidence>
<dbReference type="InterPro" id="IPR050906">
    <property type="entry name" value="Notch_signaling"/>
</dbReference>
<keyword evidence="2" id="KW-0812">Transmembrane</keyword>
<keyword evidence="2" id="KW-1133">Transmembrane helix</keyword>
<dbReference type="PROSITE" id="PS50026">
    <property type="entry name" value="EGF_3"/>
    <property type="match status" value="1"/>
</dbReference>
<dbReference type="Proteomes" id="UP000663832">
    <property type="component" value="Unassembled WGS sequence"/>
</dbReference>
<evidence type="ECO:0000256" key="1">
    <source>
        <dbReference type="PROSITE-ProRule" id="PRU00076"/>
    </source>
</evidence>
<reference evidence="5" key="1">
    <citation type="submission" date="2021-02" db="EMBL/GenBank/DDBJ databases">
        <authorList>
            <person name="Nowell W R."/>
        </authorList>
    </citation>
    <scope>NUCLEOTIDE SEQUENCE</scope>
</reference>
<keyword evidence="6" id="KW-1185">Reference proteome</keyword>
<feature type="domain" description="EGF-like" evidence="3">
    <location>
        <begin position="229"/>
        <end position="266"/>
    </location>
</feature>
<keyword evidence="2" id="KW-0472">Membrane</keyword>
<feature type="transmembrane region" description="Helical" evidence="2">
    <location>
        <begin position="492"/>
        <end position="511"/>
    </location>
</feature>
<dbReference type="EMBL" id="CAJNOI010001054">
    <property type="protein sequence ID" value="CAF1377650.1"/>
    <property type="molecule type" value="Genomic_DNA"/>
</dbReference>
<dbReference type="Gene3D" id="2.10.25.10">
    <property type="entry name" value="Laminin"/>
    <property type="match status" value="1"/>
</dbReference>
<feature type="disulfide bond" evidence="1">
    <location>
        <begin position="256"/>
        <end position="265"/>
    </location>
</feature>
<evidence type="ECO:0000259" key="3">
    <source>
        <dbReference type="PROSITE" id="PS50026"/>
    </source>
</evidence>
<dbReference type="Proteomes" id="UP000663877">
    <property type="component" value="Unassembled WGS sequence"/>
</dbReference>
<sequence>MAKHNTVPDRGLYYFSTWNLGYFPPIIDQISLSSQQSINIKSKKPLEIKTSIELIEYCNRGIVIFEGKSYEKKCLCPPNYYGDRCHLQNQRISLTLQIRPLGSHENKHSIYDIFIYLIDDENEIIHNYEKINYVSSIDCNTKYNRYLLYPNQPKNVNHIYSIRIDIYEKLTLFNYYGSWNLSIPFPFLPVHRISTLIRIPSEKSQLLTKCSIQCGTMENVLNILIQQKNYAIVIQNNGKCVPYNYHTNHDGFICLCPENFTGSYCEYQLNRINVNFKINSIPLLIFAHYIISHHDKGHERITRFKKIPFDQYSIELFSQIPFNLLFIEFEKNYYLTVLREKSIRSENIATNINQDNNCENINKLLNSTILNYTNLRRLKYYQLPCIENLKLKCFYDEKYMCVCDKNRYSNCFEFDHNTSYNCQGYNYCENNGRCFQDNRTCPSTSVCICNKCYYGSKCQFNSIGFSTSLDVIFGYHIKPFISFTKQSNAVKITASITILMLIFSIINGYIYQQIQLYQY</sequence>
<organism evidence="5 6">
    <name type="scientific">Adineta steineri</name>
    <dbReference type="NCBI Taxonomy" id="433720"/>
    <lineage>
        <taxon>Eukaryota</taxon>
        <taxon>Metazoa</taxon>
        <taxon>Spiralia</taxon>
        <taxon>Gnathifera</taxon>
        <taxon>Rotifera</taxon>
        <taxon>Eurotatoria</taxon>
        <taxon>Bdelloidea</taxon>
        <taxon>Adinetida</taxon>
        <taxon>Adinetidae</taxon>
        <taxon>Adineta</taxon>
    </lineage>
</organism>
<dbReference type="AlphaFoldDB" id="A0A816BA49"/>
<proteinExistence type="predicted"/>
<dbReference type="EMBL" id="CAJNOM010001398">
    <property type="protein sequence ID" value="CAF1606341.1"/>
    <property type="molecule type" value="Genomic_DNA"/>
</dbReference>
<comment type="caution">
    <text evidence="1">Lacks conserved residue(s) required for the propagation of feature annotation.</text>
</comment>
<dbReference type="PANTHER" id="PTHR24044">
    <property type="entry name" value="NOTCH LIGAND FAMILY MEMBER"/>
    <property type="match status" value="1"/>
</dbReference>
<dbReference type="SUPFAM" id="SSF57196">
    <property type="entry name" value="EGF/Laminin"/>
    <property type="match status" value="1"/>
</dbReference>